<organism evidence="2">
    <name type="scientific">hydrothermal vent metagenome</name>
    <dbReference type="NCBI Taxonomy" id="652676"/>
    <lineage>
        <taxon>unclassified sequences</taxon>
        <taxon>metagenomes</taxon>
        <taxon>ecological metagenomes</taxon>
    </lineage>
</organism>
<dbReference type="InterPro" id="IPR013424">
    <property type="entry name" value="Ice-binding_C"/>
</dbReference>
<dbReference type="AlphaFoldDB" id="A0A3B0RZG2"/>
<dbReference type="NCBIfam" id="TIGR02595">
    <property type="entry name" value="PEP_CTERM"/>
    <property type="match status" value="1"/>
</dbReference>
<reference evidence="2" key="1">
    <citation type="submission" date="2018-06" db="EMBL/GenBank/DDBJ databases">
        <authorList>
            <person name="Zhirakovskaya E."/>
        </authorList>
    </citation>
    <scope>NUCLEOTIDE SEQUENCE</scope>
</reference>
<name>A0A3B0RZG2_9ZZZZ</name>
<gene>
    <name evidence="2" type="ORF">MNBD_ALPHA02-226</name>
</gene>
<evidence type="ECO:0000259" key="1">
    <source>
        <dbReference type="Pfam" id="PF07589"/>
    </source>
</evidence>
<protein>
    <recommendedName>
        <fullName evidence="1">Ice-binding protein C-terminal domain-containing protein</fullName>
    </recommendedName>
</protein>
<proteinExistence type="predicted"/>
<sequence>MKKLLLTTALVTGFGISAASAASVNSALFGGFQQLSDQSAERVIKGASNTGNSCGPNNDQDCTSFEKIIEVGDILRGILNIETTEKAPFPQNQIGSNGVNELTALFEVEITGKEAFNGVTCGTAVCFTFGVSPTFKTEVEGYGWADGTGATIAFFEDSTIDFNRATIAGGEASVTGGDLFWLFGFKDADDFWKASVSTDDISLIGAIPSPGNGGLFNIGASLLDRVNGRDLLEVDCLSTVTGAIISVNACGSGSLLGTGGSGTEFDSFNNVDFTVNAVPEPATLGLLGLGLMGIGFAARRRKQS</sequence>
<evidence type="ECO:0000313" key="2">
    <source>
        <dbReference type="EMBL" id="VAV93956.1"/>
    </source>
</evidence>
<dbReference type="EMBL" id="UOED01000086">
    <property type="protein sequence ID" value="VAV93956.1"/>
    <property type="molecule type" value="Genomic_DNA"/>
</dbReference>
<dbReference type="Pfam" id="PF07589">
    <property type="entry name" value="PEP-CTERM"/>
    <property type="match status" value="1"/>
</dbReference>
<accession>A0A3B0RZG2</accession>
<feature type="domain" description="Ice-binding protein C-terminal" evidence="1">
    <location>
        <begin position="277"/>
        <end position="301"/>
    </location>
</feature>